<dbReference type="PROSITE" id="PS50297">
    <property type="entry name" value="ANK_REP_REGION"/>
    <property type="match status" value="4"/>
</dbReference>
<evidence type="ECO:0000256" key="1">
    <source>
        <dbReference type="ARBA" id="ARBA00004175"/>
    </source>
</evidence>
<keyword evidence="8" id="KW-0677">Repeat</keyword>
<reference evidence="14" key="1">
    <citation type="submission" date="2020-08" db="EMBL/GenBank/DDBJ databases">
        <title>Multicomponent nature underlies the extraordinary mechanical properties of spider dragline silk.</title>
        <authorList>
            <person name="Kono N."/>
            <person name="Nakamura H."/>
            <person name="Mori M."/>
            <person name="Yoshida Y."/>
            <person name="Ohtoshi R."/>
            <person name="Malay A.D."/>
            <person name="Moran D.A.P."/>
            <person name="Tomita M."/>
            <person name="Numata K."/>
            <person name="Arakawa K."/>
        </authorList>
    </citation>
    <scope>NUCLEOTIDE SEQUENCE</scope>
</reference>
<keyword evidence="6" id="KW-0800">Toxin</keyword>
<evidence type="ECO:0000256" key="13">
    <source>
        <dbReference type="SAM" id="Phobius"/>
    </source>
</evidence>
<sequence>MEYKQWKEILGAVNEEEGLSKDNVIEKVREKLPQDSDEYKEWSKANFDVNYQFGMERMPYGVGYQTGMGPSLDLSCTLLGLAAINGYTKVVDILAKAEADVNKVLGEGNTPLHLAAYYGHTEIVDILIKAGANLDAASDRKSAPLHWAAYNGCKDTVNILIKAGANLDAVNDCKNTPLHWAVFSNHTEIVNILIKAGANLNVVNGSKDTPLSQAAYHNNTEMVNILMKAGTDLLLFDKNGYIRQFLEKKAIKNGLFAGCSTAVLGAAIAIALFATGTIAVELIPIVIAVATVALAVGGITYMMSKPSTKVEEVEGICSGERQIR</sequence>
<dbReference type="Gene3D" id="1.25.40.20">
    <property type="entry name" value="Ankyrin repeat-containing domain"/>
    <property type="match status" value="3"/>
</dbReference>
<accession>A0A8X6I963</accession>
<evidence type="ECO:0000256" key="5">
    <source>
        <dbReference type="ARBA" id="ARBA00022537"/>
    </source>
</evidence>
<evidence type="ECO:0000256" key="3">
    <source>
        <dbReference type="ARBA" id="ARBA00022483"/>
    </source>
</evidence>
<feature type="transmembrane region" description="Helical" evidence="13">
    <location>
        <begin position="255"/>
        <end position="276"/>
    </location>
</feature>
<proteinExistence type="predicted"/>
<evidence type="ECO:0000256" key="7">
    <source>
        <dbReference type="ARBA" id="ARBA00022699"/>
    </source>
</evidence>
<dbReference type="GO" id="GO:0044231">
    <property type="term" value="C:host cell presynaptic membrane"/>
    <property type="evidence" value="ECO:0007669"/>
    <property type="project" value="UniProtKB-KW"/>
</dbReference>
<keyword evidence="10 12" id="KW-0040">ANK repeat</keyword>
<dbReference type="Pfam" id="PF12796">
    <property type="entry name" value="Ank_2"/>
    <property type="match status" value="1"/>
</dbReference>
<feature type="repeat" description="ANK" evidence="12">
    <location>
        <begin position="140"/>
        <end position="172"/>
    </location>
</feature>
<feature type="repeat" description="ANK" evidence="12">
    <location>
        <begin position="173"/>
        <end position="205"/>
    </location>
</feature>
<evidence type="ECO:0000256" key="2">
    <source>
        <dbReference type="ARBA" id="ARBA00004613"/>
    </source>
</evidence>
<organism evidence="14 15">
    <name type="scientific">Nephila pilipes</name>
    <name type="common">Giant wood spider</name>
    <name type="synonym">Nephila maculata</name>
    <dbReference type="NCBI Taxonomy" id="299642"/>
    <lineage>
        <taxon>Eukaryota</taxon>
        <taxon>Metazoa</taxon>
        <taxon>Ecdysozoa</taxon>
        <taxon>Arthropoda</taxon>
        <taxon>Chelicerata</taxon>
        <taxon>Arachnida</taxon>
        <taxon>Araneae</taxon>
        <taxon>Araneomorphae</taxon>
        <taxon>Entelegynae</taxon>
        <taxon>Araneoidea</taxon>
        <taxon>Nephilidae</taxon>
        <taxon>Nephila</taxon>
    </lineage>
</organism>
<feature type="transmembrane region" description="Helical" evidence="13">
    <location>
        <begin position="282"/>
        <end position="302"/>
    </location>
</feature>
<dbReference type="GO" id="GO:0090729">
    <property type="term" value="F:toxin activity"/>
    <property type="evidence" value="ECO:0007669"/>
    <property type="project" value="UniProtKB-KW"/>
</dbReference>
<dbReference type="PRINTS" id="PR01415">
    <property type="entry name" value="ANKYRIN"/>
</dbReference>
<dbReference type="PANTHER" id="PTHR24189">
    <property type="entry name" value="MYOTROPHIN"/>
    <property type="match status" value="1"/>
</dbReference>
<feature type="repeat" description="ANK" evidence="12">
    <location>
        <begin position="107"/>
        <end position="139"/>
    </location>
</feature>
<dbReference type="EMBL" id="BMAW01042841">
    <property type="protein sequence ID" value="GFS36342.1"/>
    <property type="molecule type" value="Genomic_DNA"/>
</dbReference>
<evidence type="ECO:0000256" key="10">
    <source>
        <dbReference type="ARBA" id="ARBA00023043"/>
    </source>
</evidence>
<keyword evidence="3" id="KW-0268">Exocytosis</keyword>
<dbReference type="GO" id="GO:0044218">
    <property type="term" value="C:other organism cell membrane"/>
    <property type="evidence" value="ECO:0007669"/>
    <property type="project" value="UniProtKB-KW"/>
</dbReference>
<dbReference type="OrthoDB" id="6437551at2759"/>
<keyword evidence="13" id="KW-0812">Transmembrane</keyword>
<feature type="repeat" description="ANK" evidence="12">
    <location>
        <begin position="206"/>
        <end position="238"/>
    </location>
</feature>
<gene>
    <name evidence="14" type="primary">WCLE_011190</name>
    <name evidence="14" type="ORF">NPIL_74901</name>
</gene>
<dbReference type="InterPro" id="IPR036770">
    <property type="entry name" value="Ankyrin_rpt-contain_sf"/>
</dbReference>
<dbReference type="InterPro" id="IPR050745">
    <property type="entry name" value="Multifunctional_regulatory"/>
</dbReference>
<evidence type="ECO:0000256" key="4">
    <source>
        <dbReference type="ARBA" id="ARBA00022525"/>
    </source>
</evidence>
<dbReference type="GO" id="GO:0005576">
    <property type="term" value="C:extracellular region"/>
    <property type="evidence" value="ECO:0007669"/>
    <property type="project" value="UniProtKB-SubCell"/>
</dbReference>
<dbReference type="PANTHER" id="PTHR24189:SF50">
    <property type="entry name" value="ANKYRIN REPEAT AND SOCS BOX PROTEIN 2"/>
    <property type="match status" value="1"/>
</dbReference>
<dbReference type="SMART" id="SM00248">
    <property type="entry name" value="ANK"/>
    <property type="match status" value="5"/>
</dbReference>
<dbReference type="AlphaFoldDB" id="A0A8X6I963"/>
<evidence type="ECO:0000256" key="9">
    <source>
        <dbReference type="ARBA" id="ARBA00023028"/>
    </source>
</evidence>
<dbReference type="InterPro" id="IPR002110">
    <property type="entry name" value="Ankyrin_rpt"/>
</dbReference>
<keyword evidence="4" id="KW-0964">Secreted</keyword>
<protein>
    <submittedName>
        <fullName evidence="14">Ankyrin repeat-containing protein</fullName>
    </submittedName>
</protein>
<keyword evidence="13" id="KW-0472">Membrane</keyword>
<keyword evidence="11" id="KW-1053">Target membrane</keyword>
<evidence type="ECO:0000256" key="11">
    <source>
        <dbReference type="ARBA" id="ARBA00023298"/>
    </source>
</evidence>
<dbReference type="GO" id="GO:0006887">
    <property type="term" value="P:exocytosis"/>
    <property type="evidence" value="ECO:0007669"/>
    <property type="project" value="UniProtKB-KW"/>
</dbReference>
<keyword evidence="9" id="KW-0638">Presynaptic neurotoxin</keyword>
<evidence type="ECO:0000256" key="8">
    <source>
        <dbReference type="ARBA" id="ARBA00022737"/>
    </source>
</evidence>
<keyword evidence="7" id="KW-0528">Neurotoxin</keyword>
<keyword evidence="15" id="KW-1185">Reference proteome</keyword>
<evidence type="ECO:0000256" key="12">
    <source>
        <dbReference type="PROSITE-ProRule" id="PRU00023"/>
    </source>
</evidence>
<evidence type="ECO:0000313" key="15">
    <source>
        <dbReference type="Proteomes" id="UP000887013"/>
    </source>
</evidence>
<evidence type="ECO:0000313" key="14">
    <source>
        <dbReference type="EMBL" id="GFS36342.1"/>
    </source>
</evidence>
<dbReference type="Proteomes" id="UP000887013">
    <property type="component" value="Unassembled WGS sequence"/>
</dbReference>
<comment type="caution">
    <text evidence="14">The sequence shown here is derived from an EMBL/GenBank/DDBJ whole genome shotgun (WGS) entry which is preliminary data.</text>
</comment>
<dbReference type="PROSITE" id="PS50088">
    <property type="entry name" value="ANK_REPEAT"/>
    <property type="match status" value="4"/>
</dbReference>
<dbReference type="Pfam" id="PF00023">
    <property type="entry name" value="Ank"/>
    <property type="match status" value="2"/>
</dbReference>
<keyword evidence="5" id="KW-1052">Target cell membrane</keyword>
<comment type="subcellular location">
    <subcellularLocation>
        <location evidence="2">Secreted</location>
    </subcellularLocation>
    <subcellularLocation>
        <location evidence="1">Target cell membrane</location>
    </subcellularLocation>
</comment>
<dbReference type="SUPFAM" id="SSF48403">
    <property type="entry name" value="Ankyrin repeat"/>
    <property type="match status" value="1"/>
</dbReference>
<keyword evidence="13" id="KW-1133">Transmembrane helix</keyword>
<evidence type="ECO:0000256" key="6">
    <source>
        <dbReference type="ARBA" id="ARBA00022656"/>
    </source>
</evidence>
<name>A0A8X6I963_NEPPI</name>